<comment type="caution">
    <text evidence="2">The sequence shown here is derived from an EMBL/GenBank/DDBJ whole genome shotgun (WGS) entry which is preliminary data.</text>
</comment>
<dbReference type="Proteomes" id="UP000801492">
    <property type="component" value="Unassembled WGS sequence"/>
</dbReference>
<organism evidence="2 3">
    <name type="scientific">Ignelater luminosus</name>
    <name type="common">Cucubano</name>
    <name type="synonym">Pyrophorus luminosus</name>
    <dbReference type="NCBI Taxonomy" id="2038154"/>
    <lineage>
        <taxon>Eukaryota</taxon>
        <taxon>Metazoa</taxon>
        <taxon>Ecdysozoa</taxon>
        <taxon>Arthropoda</taxon>
        <taxon>Hexapoda</taxon>
        <taxon>Insecta</taxon>
        <taxon>Pterygota</taxon>
        <taxon>Neoptera</taxon>
        <taxon>Endopterygota</taxon>
        <taxon>Coleoptera</taxon>
        <taxon>Polyphaga</taxon>
        <taxon>Elateriformia</taxon>
        <taxon>Elateroidea</taxon>
        <taxon>Elateridae</taxon>
        <taxon>Agrypninae</taxon>
        <taxon>Pyrophorini</taxon>
        <taxon>Ignelater</taxon>
    </lineage>
</organism>
<keyword evidence="3" id="KW-1185">Reference proteome</keyword>
<proteinExistence type="predicted"/>
<name>A0A8K0CVE6_IGNLU</name>
<feature type="coiled-coil region" evidence="1">
    <location>
        <begin position="1"/>
        <end position="67"/>
    </location>
</feature>
<keyword evidence="1" id="KW-0175">Coiled coil</keyword>
<sequence length="306" mass="35502">MEKIKKMLKEMEKELKEGFQRLLAENQWYKDLIIEILNENKLLKHEIGRLKERMSHLEMKLEERDKEDKNKNIVIRGLEVEEKEASKSVEVLIKEKLEISANIEETDSNEMLNLQEGRKRLCGNSRGIALSDMVGRQDIEPNYKEIENSHAAEIIEKYHEEYLRYKILGSRTATHYHHSSASRRASRDQLPKLATRVYHTLVSSGSVSGLPEYRGVDYKNTRNFLDTFLDTQVKKLQFKIAVQFRGDMVTSALNHNDRRSVKGIHRAIRRNLGTNQEQDLQEKGVALVPSLPAATITEIIRLTARH</sequence>
<dbReference type="AlphaFoldDB" id="A0A8K0CVE6"/>
<dbReference type="EMBL" id="VTPC01008148">
    <property type="protein sequence ID" value="KAF2893209.1"/>
    <property type="molecule type" value="Genomic_DNA"/>
</dbReference>
<reference evidence="2" key="1">
    <citation type="submission" date="2019-08" db="EMBL/GenBank/DDBJ databases">
        <title>The genome of the North American firefly Photinus pyralis.</title>
        <authorList>
            <consortium name="Photinus pyralis genome working group"/>
            <person name="Fallon T.R."/>
            <person name="Sander Lower S.E."/>
            <person name="Weng J.-K."/>
        </authorList>
    </citation>
    <scope>NUCLEOTIDE SEQUENCE</scope>
    <source>
        <strain evidence="2">TRF0915ILg1</strain>
        <tissue evidence="2">Whole body</tissue>
    </source>
</reference>
<protein>
    <submittedName>
        <fullName evidence="2">Uncharacterized protein</fullName>
    </submittedName>
</protein>
<evidence type="ECO:0000313" key="2">
    <source>
        <dbReference type="EMBL" id="KAF2893209.1"/>
    </source>
</evidence>
<evidence type="ECO:0000313" key="3">
    <source>
        <dbReference type="Proteomes" id="UP000801492"/>
    </source>
</evidence>
<accession>A0A8K0CVE6</accession>
<evidence type="ECO:0000256" key="1">
    <source>
        <dbReference type="SAM" id="Coils"/>
    </source>
</evidence>
<gene>
    <name evidence="2" type="ORF">ILUMI_12964</name>
</gene>